<name>D8LEM6_ECTSI</name>
<evidence type="ECO:0000256" key="4">
    <source>
        <dbReference type="SAM" id="MobiDB-lite"/>
    </source>
</evidence>
<dbReference type="OrthoDB" id="188462at2759"/>
<dbReference type="STRING" id="2880.D8LEM6"/>
<dbReference type="EMBL" id="FN649749">
    <property type="protein sequence ID" value="CBN78589.1"/>
    <property type="molecule type" value="Genomic_DNA"/>
</dbReference>
<dbReference type="Pfam" id="PF00023">
    <property type="entry name" value="Ank"/>
    <property type="match status" value="1"/>
</dbReference>
<dbReference type="InterPro" id="IPR036770">
    <property type="entry name" value="Ankyrin_rpt-contain_sf"/>
</dbReference>
<evidence type="ECO:0000313" key="5">
    <source>
        <dbReference type="EMBL" id="CBN78589.1"/>
    </source>
</evidence>
<keyword evidence="6" id="KW-1185">Reference proteome</keyword>
<dbReference type="PROSITE" id="PS50088">
    <property type="entry name" value="ANK_REPEAT"/>
    <property type="match status" value="3"/>
</dbReference>
<keyword evidence="1" id="KW-0677">Repeat</keyword>
<dbReference type="SUPFAM" id="SSF48403">
    <property type="entry name" value="Ankyrin repeat"/>
    <property type="match status" value="1"/>
</dbReference>
<dbReference type="eggNOG" id="KOG4177">
    <property type="taxonomic scope" value="Eukaryota"/>
</dbReference>
<dbReference type="AlphaFoldDB" id="D8LEM6"/>
<reference evidence="5 6" key="1">
    <citation type="journal article" date="2010" name="Nature">
        <title>The Ectocarpus genome and the independent evolution of multicellularity in brown algae.</title>
        <authorList>
            <person name="Cock J.M."/>
            <person name="Sterck L."/>
            <person name="Rouze P."/>
            <person name="Scornet D."/>
            <person name="Allen A.E."/>
            <person name="Amoutzias G."/>
            <person name="Anthouard V."/>
            <person name="Artiguenave F."/>
            <person name="Aury J.M."/>
            <person name="Badger J.H."/>
            <person name="Beszteri B."/>
            <person name="Billiau K."/>
            <person name="Bonnet E."/>
            <person name="Bothwell J.H."/>
            <person name="Bowler C."/>
            <person name="Boyen C."/>
            <person name="Brownlee C."/>
            <person name="Carrano C.J."/>
            <person name="Charrier B."/>
            <person name="Cho G.Y."/>
            <person name="Coelho S.M."/>
            <person name="Collen J."/>
            <person name="Corre E."/>
            <person name="Da Silva C."/>
            <person name="Delage L."/>
            <person name="Delaroque N."/>
            <person name="Dittami S.M."/>
            <person name="Doulbeau S."/>
            <person name="Elias M."/>
            <person name="Farnham G."/>
            <person name="Gachon C.M."/>
            <person name="Gschloessl B."/>
            <person name="Heesch S."/>
            <person name="Jabbari K."/>
            <person name="Jubin C."/>
            <person name="Kawai H."/>
            <person name="Kimura K."/>
            <person name="Kloareg B."/>
            <person name="Kupper F.C."/>
            <person name="Lang D."/>
            <person name="Le Bail A."/>
            <person name="Leblanc C."/>
            <person name="Lerouge P."/>
            <person name="Lohr M."/>
            <person name="Lopez P.J."/>
            <person name="Martens C."/>
            <person name="Maumus F."/>
            <person name="Michel G."/>
            <person name="Miranda-Saavedra D."/>
            <person name="Morales J."/>
            <person name="Moreau H."/>
            <person name="Motomura T."/>
            <person name="Nagasato C."/>
            <person name="Napoli C.A."/>
            <person name="Nelson D.R."/>
            <person name="Nyvall-Collen P."/>
            <person name="Peters A.F."/>
            <person name="Pommier C."/>
            <person name="Potin P."/>
            <person name="Poulain J."/>
            <person name="Quesneville H."/>
            <person name="Read B."/>
            <person name="Rensing S.A."/>
            <person name="Ritter A."/>
            <person name="Rousvoal S."/>
            <person name="Samanta M."/>
            <person name="Samson G."/>
            <person name="Schroeder D.C."/>
            <person name="Segurens B."/>
            <person name="Strittmatter M."/>
            <person name="Tonon T."/>
            <person name="Tregear J.W."/>
            <person name="Valentin K."/>
            <person name="von Dassow P."/>
            <person name="Yamagishi T."/>
            <person name="Van de Peer Y."/>
            <person name="Wincker P."/>
        </authorList>
    </citation>
    <scope>NUCLEOTIDE SEQUENCE [LARGE SCALE GENOMIC DNA]</scope>
    <source>
        <strain evidence="6">Ec32 / CCAP1310/4</strain>
    </source>
</reference>
<proteinExistence type="predicted"/>
<feature type="repeat" description="ANK" evidence="3">
    <location>
        <begin position="7"/>
        <end position="39"/>
    </location>
</feature>
<dbReference type="Proteomes" id="UP000002630">
    <property type="component" value="Linkage Group LG24"/>
</dbReference>
<evidence type="ECO:0000256" key="1">
    <source>
        <dbReference type="ARBA" id="ARBA00022737"/>
    </source>
</evidence>
<feature type="region of interest" description="Disordered" evidence="4">
    <location>
        <begin position="183"/>
        <end position="246"/>
    </location>
</feature>
<keyword evidence="2 3" id="KW-0040">ANK repeat</keyword>
<protein>
    <submittedName>
        <fullName evidence="5">Ankyrin</fullName>
    </submittedName>
</protein>
<evidence type="ECO:0000256" key="3">
    <source>
        <dbReference type="PROSITE-ProRule" id="PRU00023"/>
    </source>
</evidence>
<dbReference type="InParanoid" id="D8LEM6"/>
<accession>D8LEM6</accession>
<dbReference type="Pfam" id="PF12796">
    <property type="entry name" value="Ank_2"/>
    <property type="match status" value="1"/>
</dbReference>
<gene>
    <name evidence="5" type="ORF">Esi_0132_0058</name>
</gene>
<sequence>MPVDQDASGVGLLLAARSGDIEILRSLVRQGAELEQRDILGDSGLLKAARYGHAQVVELLLMAGADVNAYDNNGWTALHTSIANGREDVAFALLSGHHQPALINMEATTSNGDTPLHMAAFHGREWAVEILLRLGASRGAINNRGERPVQVARHNTVRAMLGPSTGSPNHDEELAAGFASSFEEGEGDVPRNIPTNASFGHGTISGGNRRENAETGAGVVGGGGRRSFYETPSSKAKSRQVHGVPSQLENSTLPLVEQESGKIGDNKHFDRLPNGSLVSSHVSTETEEGFASLQKRGSDSSFEEASSEVSLHVRVRFSQKHFACYAWTPQCRDQRLATFEVGLRAVLCLMLCRRTY</sequence>
<feature type="repeat" description="ANK" evidence="3">
    <location>
        <begin position="40"/>
        <end position="72"/>
    </location>
</feature>
<evidence type="ECO:0000256" key="2">
    <source>
        <dbReference type="ARBA" id="ARBA00023043"/>
    </source>
</evidence>
<organism evidence="5 6">
    <name type="scientific">Ectocarpus siliculosus</name>
    <name type="common">Brown alga</name>
    <name type="synonym">Conferva siliculosa</name>
    <dbReference type="NCBI Taxonomy" id="2880"/>
    <lineage>
        <taxon>Eukaryota</taxon>
        <taxon>Sar</taxon>
        <taxon>Stramenopiles</taxon>
        <taxon>Ochrophyta</taxon>
        <taxon>PX clade</taxon>
        <taxon>Phaeophyceae</taxon>
        <taxon>Ectocarpales</taxon>
        <taxon>Ectocarpaceae</taxon>
        <taxon>Ectocarpus</taxon>
    </lineage>
</organism>
<dbReference type="SMART" id="SM00248">
    <property type="entry name" value="ANK"/>
    <property type="match status" value="4"/>
</dbReference>
<dbReference type="Gene3D" id="1.25.40.20">
    <property type="entry name" value="Ankyrin repeat-containing domain"/>
    <property type="match status" value="2"/>
</dbReference>
<dbReference type="PROSITE" id="PS50297">
    <property type="entry name" value="ANK_REP_REGION"/>
    <property type="match status" value="2"/>
</dbReference>
<dbReference type="InterPro" id="IPR002110">
    <property type="entry name" value="Ankyrin_rpt"/>
</dbReference>
<dbReference type="PANTHER" id="PTHR24171">
    <property type="entry name" value="ANKYRIN REPEAT DOMAIN-CONTAINING PROTEIN 39-RELATED"/>
    <property type="match status" value="1"/>
</dbReference>
<evidence type="ECO:0000313" key="6">
    <source>
        <dbReference type="Proteomes" id="UP000002630"/>
    </source>
</evidence>
<feature type="repeat" description="ANK" evidence="3">
    <location>
        <begin position="111"/>
        <end position="143"/>
    </location>
</feature>
<dbReference type="EMBL" id="FN647950">
    <property type="protein sequence ID" value="CBN78589.1"/>
    <property type="molecule type" value="Genomic_DNA"/>
</dbReference>